<keyword evidence="11" id="KW-0520">NAD</keyword>
<dbReference type="GO" id="GO:0031966">
    <property type="term" value="C:mitochondrial membrane"/>
    <property type="evidence" value="ECO:0007669"/>
    <property type="project" value="UniProtKB-SubCell"/>
</dbReference>
<organism evidence="17">
    <name type="scientific">Eboraphyllus middletoni</name>
    <dbReference type="NCBI Taxonomy" id="2546603"/>
    <lineage>
        <taxon>Eukaryota</taxon>
        <taxon>Metazoa</taxon>
        <taxon>Ecdysozoa</taxon>
        <taxon>Arthropoda</taxon>
        <taxon>Hexapoda</taxon>
        <taxon>Insecta</taxon>
        <taxon>Pterygota</taxon>
        <taxon>Neoptera</taxon>
        <taxon>Endopterygota</taxon>
        <taxon>Coleoptera</taxon>
        <taxon>Polyphaga</taxon>
        <taxon>Cucujiformia</taxon>
        <taxon>Chrysomeloidea</taxon>
        <taxon>Cerambycidae</taxon>
        <taxon>Prioninae</taxon>
        <taxon>Meroscelisini</taxon>
        <taxon>Eboraphyllus</taxon>
    </lineage>
</organism>
<keyword evidence="12 17" id="KW-0496">Mitochondrion</keyword>
<dbReference type="AlphaFoldDB" id="A0A6H0N6B3"/>
<keyword evidence="9" id="KW-0249">Electron transport</keyword>
<evidence type="ECO:0000256" key="12">
    <source>
        <dbReference type="ARBA" id="ARBA00023128"/>
    </source>
</evidence>
<evidence type="ECO:0000256" key="10">
    <source>
        <dbReference type="ARBA" id="ARBA00022989"/>
    </source>
</evidence>
<feature type="transmembrane region" description="Helical" evidence="16">
    <location>
        <begin position="46"/>
        <end position="70"/>
    </location>
</feature>
<dbReference type="PANTHER" id="PTHR11435">
    <property type="entry name" value="NADH UBIQUINONE OXIDOREDUCTASE SUBUNIT ND6"/>
    <property type="match status" value="1"/>
</dbReference>
<keyword evidence="10 16" id="KW-1133">Transmembrane helix</keyword>
<evidence type="ECO:0000313" key="17">
    <source>
        <dbReference type="EMBL" id="QIV24715.1"/>
    </source>
</evidence>
<evidence type="ECO:0000256" key="4">
    <source>
        <dbReference type="ARBA" id="ARBA00021095"/>
    </source>
</evidence>
<comment type="subcellular location">
    <subcellularLocation>
        <location evidence="1">Mitochondrion membrane</location>
        <topology evidence="1">Multi-pass membrane protein</topology>
    </subcellularLocation>
</comment>
<evidence type="ECO:0000256" key="5">
    <source>
        <dbReference type="ARBA" id="ARBA00022448"/>
    </source>
</evidence>
<keyword evidence="6" id="KW-0679">Respiratory chain</keyword>
<dbReference type="EMBL" id="MK614546">
    <property type="protein sequence ID" value="QIV24715.1"/>
    <property type="molecule type" value="Genomic_DNA"/>
</dbReference>
<dbReference type="GO" id="GO:0008137">
    <property type="term" value="F:NADH dehydrogenase (ubiquinone) activity"/>
    <property type="evidence" value="ECO:0007669"/>
    <property type="project" value="UniProtKB-EC"/>
</dbReference>
<geneLocation type="mitochondrion" evidence="17"/>
<sequence>MTVMMILMMLTSICFMFLQHPLSFGSILAIQTLLISLITGTLNYNYWFSYMLFLIMIGGMLVLFMYMTSIASNEKFKLTSKMYLMITILMLMILGTFLLDNFFFNMDLFTHDLINQSMIMENKKSMSKFFNSPSSFNLLMIISYLLITLIMVVKITNIKYGPLRQKF</sequence>
<evidence type="ECO:0000256" key="1">
    <source>
        <dbReference type="ARBA" id="ARBA00004225"/>
    </source>
</evidence>
<evidence type="ECO:0000256" key="3">
    <source>
        <dbReference type="ARBA" id="ARBA00012944"/>
    </source>
</evidence>
<name>A0A6H0N6B3_9CUCU</name>
<keyword evidence="7 16" id="KW-0812">Transmembrane</keyword>
<dbReference type="PANTHER" id="PTHR11435:SF1">
    <property type="entry name" value="NADH-UBIQUINONE OXIDOREDUCTASE CHAIN 6"/>
    <property type="match status" value="1"/>
</dbReference>
<keyword evidence="8" id="KW-1278">Translocase</keyword>
<evidence type="ECO:0000256" key="15">
    <source>
        <dbReference type="ARBA" id="ARBA00049551"/>
    </source>
</evidence>
<comment type="catalytic activity">
    <reaction evidence="15">
        <text>a ubiquinone + NADH + 5 H(+)(in) = a ubiquinol + NAD(+) + 4 H(+)(out)</text>
        <dbReference type="Rhea" id="RHEA:29091"/>
        <dbReference type="Rhea" id="RHEA-COMP:9565"/>
        <dbReference type="Rhea" id="RHEA-COMP:9566"/>
        <dbReference type="ChEBI" id="CHEBI:15378"/>
        <dbReference type="ChEBI" id="CHEBI:16389"/>
        <dbReference type="ChEBI" id="CHEBI:17976"/>
        <dbReference type="ChEBI" id="CHEBI:57540"/>
        <dbReference type="ChEBI" id="CHEBI:57945"/>
        <dbReference type="EC" id="7.1.1.2"/>
    </reaction>
</comment>
<evidence type="ECO:0000256" key="13">
    <source>
        <dbReference type="ARBA" id="ARBA00023136"/>
    </source>
</evidence>
<dbReference type="EC" id="7.1.1.2" evidence="3"/>
<evidence type="ECO:0000256" key="6">
    <source>
        <dbReference type="ARBA" id="ARBA00022660"/>
    </source>
</evidence>
<proteinExistence type="inferred from homology"/>
<comment type="similarity">
    <text evidence="2">Belongs to the complex I subunit 6 family.</text>
</comment>
<dbReference type="InterPro" id="IPR050269">
    <property type="entry name" value="ComplexI_Subunit6"/>
</dbReference>
<keyword evidence="13 16" id="KW-0472">Membrane</keyword>
<evidence type="ECO:0000256" key="9">
    <source>
        <dbReference type="ARBA" id="ARBA00022982"/>
    </source>
</evidence>
<evidence type="ECO:0000256" key="2">
    <source>
        <dbReference type="ARBA" id="ARBA00005698"/>
    </source>
</evidence>
<evidence type="ECO:0000256" key="14">
    <source>
        <dbReference type="ARBA" id="ARBA00031019"/>
    </source>
</evidence>
<evidence type="ECO:0000256" key="8">
    <source>
        <dbReference type="ARBA" id="ARBA00022967"/>
    </source>
</evidence>
<feature type="transmembrane region" description="Helical" evidence="16">
    <location>
        <begin position="136"/>
        <end position="156"/>
    </location>
</feature>
<keyword evidence="5" id="KW-0813">Transport</keyword>
<evidence type="ECO:0000256" key="11">
    <source>
        <dbReference type="ARBA" id="ARBA00023027"/>
    </source>
</evidence>
<gene>
    <name evidence="17" type="primary">ND6</name>
</gene>
<feature type="transmembrane region" description="Helical" evidence="16">
    <location>
        <begin position="82"/>
        <end position="104"/>
    </location>
</feature>
<reference evidence="17" key="1">
    <citation type="journal article" date="2020" name="Syst. Entomol.">
        <title>Museomics reveals extensive cryptic diversity of Australian prionine longhorn beetles with implications for their classification and conservation.</title>
        <authorList>
            <person name="Jin M."/>
            <person name="Zwick A."/>
            <person name="Slipinski A."/>
            <person name="Keyzer R."/>
            <person name="Pang H."/>
        </authorList>
    </citation>
    <scope>NUCLEOTIDE SEQUENCE</scope>
</reference>
<protein>
    <recommendedName>
        <fullName evidence="4">NADH-ubiquinone oxidoreductase chain 6</fullName>
        <ecNumber evidence="3">7.1.1.2</ecNumber>
    </recommendedName>
    <alternativeName>
        <fullName evidence="14">NADH dehydrogenase subunit 6</fullName>
    </alternativeName>
</protein>
<accession>A0A6H0N6B3</accession>
<evidence type="ECO:0000256" key="16">
    <source>
        <dbReference type="SAM" id="Phobius"/>
    </source>
</evidence>
<evidence type="ECO:0000256" key="7">
    <source>
        <dbReference type="ARBA" id="ARBA00022692"/>
    </source>
</evidence>